<proteinExistence type="predicted"/>
<protein>
    <submittedName>
        <fullName evidence="2">Uncharacterized protein</fullName>
    </submittedName>
</protein>
<reference evidence="2 3" key="1">
    <citation type="submission" date="2024-06" db="EMBL/GenBank/DDBJ databases">
        <title>A chromosome level genome sequence of Diviner's sage (Salvia divinorum).</title>
        <authorList>
            <person name="Ford S.A."/>
            <person name="Ro D.-K."/>
            <person name="Ness R.W."/>
            <person name="Phillips M.A."/>
        </authorList>
    </citation>
    <scope>NUCLEOTIDE SEQUENCE [LARGE SCALE GENOMIC DNA]</scope>
    <source>
        <strain evidence="2">SAF-2024a</strain>
        <tissue evidence="2">Leaf</tissue>
    </source>
</reference>
<dbReference type="PANTHER" id="PTHR35358:SF10">
    <property type="entry name" value="PLANT PHOSPHOLIPASE-LIKE PROTEIN"/>
    <property type="match status" value="1"/>
</dbReference>
<evidence type="ECO:0000313" key="2">
    <source>
        <dbReference type="EMBL" id="KAL1567925.1"/>
    </source>
</evidence>
<name>A0ABD1IGT7_SALDI</name>
<sequence>MNGLRSITKKRGAYQETQHSQGLPHSPPSILRCRTRSSTLVTPQLSLRPALRVLREDIVVPKLEFPTRDDPVSTSPSPLIQHNPDIDDPFQLQSEMALVAYAEPIQEKCKTYDGPSSNRCLSPSHSLNLTEFARGLGDDDDDEDEVESAPSVHGHKVKAEIAPLVGAIFDTYGDITANSNVKSPSIMASFFLERLCDVYQRLEKTRFQDITRAEINDMLDELHQYQAQKFNVEWLLEKVKQISEVRRSSTKSYLAFKGEATKCIKANERMGQEIQQNRRHIALIQKKISAIEKAMEANKAGADNYTKMALDIKVKVKALASQSLVHGLL</sequence>
<dbReference type="Proteomes" id="UP001567538">
    <property type="component" value="Unassembled WGS sequence"/>
</dbReference>
<dbReference type="Pfam" id="PF05278">
    <property type="entry name" value="PEARLI-4"/>
    <property type="match status" value="1"/>
</dbReference>
<evidence type="ECO:0000256" key="1">
    <source>
        <dbReference type="SAM" id="MobiDB-lite"/>
    </source>
</evidence>
<dbReference type="EMBL" id="JBEAFC010000002">
    <property type="protein sequence ID" value="KAL1567925.1"/>
    <property type="molecule type" value="Genomic_DNA"/>
</dbReference>
<gene>
    <name evidence="2" type="ORF">AAHA92_03344</name>
</gene>
<keyword evidence="3" id="KW-1185">Reference proteome</keyword>
<organism evidence="2 3">
    <name type="scientific">Salvia divinorum</name>
    <name type="common">Maria pastora</name>
    <name type="synonym">Diviner's sage</name>
    <dbReference type="NCBI Taxonomy" id="28513"/>
    <lineage>
        <taxon>Eukaryota</taxon>
        <taxon>Viridiplantae</taxon>
        <taxon>Streptophyta</taxon>
        <taxon>Embryophyta</taxon>
        <taxon>Tracheophyta</taxon>
        <taxon>Spermatophyta</taxon>
        <taxon>Magnoliopsida</taxon>
        <taxon>eudicotyledons</taxon>
        <taxon>Gunneridae</taxon>
        <taxon>Pentapetalae</taxon>
        <taxon>asterids</taxon>
        <taxon>lamiids</taxon>
        <taxon>Lamiales</taxon>
        <taxon>Lamiaceae</taxon>
        <taxon>Nepetoideae</taxon>
        <taxon>Mentheae</taxon>
        <taxon>Salviinae</taxon>
        <taxon>Salvia</taxon>
        <taxon>Salvia subgen. Calosphace</taxon>
    </lineage>
</organism>
<feature type="region of interest" description="Disordered" evidence="1">
    <location>
        <begin position="1"/>
        <end position="30"/>
    </location>
</feature>
<dbReference type="InterPro" id="IPR007942">
    <property type="entry name" value="PLipase-like"/>
</dbReference>
<accession>A0ABD1IGT7</accession>
<dbReference type="AlphaFoldDB" id="A0ABD1IGT7"/>
<dbReference type="PANTHER" id="PTHR35358">
    <property type="entry name" value="OS06G0711100 PROTEIN"/>
    <property type="match status" value="1"/>
</dbReference>
<evidence type="ECO:0000313" key="3">
    <source>
        <dbReference type="Proteomes" id="UP001567538"/>
    </source>
</evidence>
<comment type="caution">
    <text evidence="2">The sequence shown here is derived from an EMBL/GenBank/DDBJ whole genome shotgun (WGS) entry which is preliminary data.</text>
</comment>